<dbReference type="OrthoDB" id="26681at2759"/>
<dbReference type="PROSITE" id="PS00678">
    <property type="entry name" value="WD_REPEATS_1"/>
    <property type="match status" value="1"/>
</dbReference>
<dbReference type="InterPro" id="IPR000409">
    <property type="entry name" value="BEACH_dom"/>
</dbReference>
<feature type="region of interest" description="Disordered" evidence="4">
    <location>
        <begin position="1"/>
        <end position="21"/>
    </location>
</feature>
<dbReference type="SUPFAM" id="SSF50978">
    <property type="entry name" value="WD40 repeat-like"/>
    <property type="match status" value="1"/>
</dbReference>
<evidence type="ECO:0000256" key="1">
    <source>
        <dbReference type="ARBA" id="ARBA00022574"/>
    </source>
</evidence>
<dbReference type="InterPro" id="IPR036372">
    <property type="entry name" value="BEACH_dom_sf"/>
</dbReference>
<dbReference type="InterPro" id="IPR001680">
    <property type="entry name" value="WD40_rpt"/>
</dbReference>
<dbReference type="CDD" id="cd06071">
    <property type="entry name" value="Beach"/>
    <property type="match status" value="1"/>
</dbReference>
<evidence type="ECO:0000256" key="2">
    <source>
        <dbReference type="ARBA" id="ARBA00022737"/>
    </source>
</evidence>
<sequence>MDVSPRRHRSSRTSAASPEQDKQITCDLQALISAITESLPFPPSLSSIQLQCDDLRRIRQLLIDHPLPTEARDAFRRIGGFTTLLDLLRSLNGFYTPQLTRDQRTGFFELLKTALDVLSESLDAHPGNRRYFANRVPGGGWKSLEQALKDTGFGAVHSGEDNGGEQFFGTLLAFAVAEESVGSIFRGIHKLSKSRSSSTSEEDPVWLVPLRDHLRSTFSGHEILRNPEIVPIVFNFWRLLAEDTQEEHRIMLSTAVALAVKQIADLSVRNQIALHNNQGVSILLSVLFDSESTSPAQRVWYDLAVSLISYGINKLDDAWLLFRRASTSDRASEFLLQAMQGSSNPAFIQLDLSLHGYSSIELPSLGRAFPPTSSSSGYTMAAWIRIDKFDPDVHTTIFGAYDSSQSCFILAYLENDTRHLILQTSMKLAKPSVRFRSVTFKEGVWYHIAIVHRRPKTTSSSRAMLFVDGMFEEQIKCPYPASAPLQPGSTDSFASLASNTNKHTAPVQAFLGTPQDLALRLGRGVVTTKWSLGSFHLFQEALSDQLITVFQKLGPRYSGNFQDCLGSFQTYRASAELNQHNELLHPGQEENSEIVSAIRQKASLLLGENQLLLSFSPSAVMDNDDTNNINEAKLAKSLSKEARRNMQRVIRAGGNSIIINAAVPSLNEALTQPHGVAILTGDPVVSVPQSLDDACWRLAGSAAACLKLVELARTKDAVLRATKILFQSVESSWRNSEAMERENGFQVLAGLLREKLGFGSILGDAGNRKPYCAPVDPSEREELALELLRAVLQFVGYDEKNPEGSIIINPLAYRVLLVDFDTWRKSPMATQKLYYSQFVHFTVRSRNQKFNSRRLIRMRSVKRLLDALKGELFSIDVFPDFMEAFISLLKCNISGDNLRSLALFVTYALHDSRAFPGRSRSHKSNVRSASVASKPKSEASTPYSASPGTDGKAAADMPKYEVGVKILEMYTDIICDPSNAEPMNKFAKTVTNKWILYLLDEHDPRVVFLATKLLARLLIAHGPHYVKKFSEKSGGFVIMKQRLKSWWNMPALWTICFAILFGQDVGHINFDEDFNHFTLAEIFSRKSVQVVYPEAFQVITSMLEYGLRAIVDNNEPPENGTYLDPNQVEGRTGGVRERSMSLHTDRDTRAVERTPIQRIASDAEVLNTVIRFLADLHMKWGSFRDFAATSDYVQGLLFVLYPVIVTSDNVSAETELHSRGSALTFEGQDVVIRPHTTAENHRPPIVRTTAVEGPPPSPTTARAIPFRRASSFILITSDRSEADPIPARFSSIMSPTSSGPVSLRVGNAIVEGLLEVIVNVFLDQVLHRKEFAGFGLFLKVPPGFQEHQVYFESYVLSHTMTTLANNIRLNQKVLCEPRVLTNVARYTAFMAEAIFEGWFLNGAEPLLDFTGHVLEYLQRPEIAALRSVRLCSSSIASMRTVFLRVSLLRLSELDPKSNEKATTAFLDRMMYWQTVILSTDHNEHYFLRLIFYLLYIKIVSRSEPVRLAAVNFWRMLLVQKPEEASHVLTHAAPAHQKQISNTFMELAALDNEAFLQWVDRQLDQLDSIFLGALAKHWEDFIEKENERTEETARNRVAKRREKLKAWNEVEVLTQEIWRRHESATSHWRNNVYSAERLKHQRTLQDQQDNLQFTAATLNKLDRILKGPCGLYEEDPEPKWRLDETEGKQRMRLRIIQDSITQQDDYQPKRRTTDAPRTLKVETNIKVVSAKDILVDTPSHDAAPMFLEPGRQRSVSQSSAASGFREDEYEIIEDPREDEDGFEDKNRKVMRTLQPGDVIQNVCNVSRIIGLEACEGLLIIGKECLYLLDNYFQRADGEVVGVWQAPPEERDPYLQMIMGQDTKRRKPRLSPSEQTSRNWRWSEVMLVSKRRFLFRDVALEIFFTDGRSYLLTTISPHARNDLYTRLMARAPFLNNPSSIHSEDVWRLESLRNPEEAPQSFGSKFANVFASLSANPATRKWVKGEMSNFAYLMLINTMAGRTFNDLTQYPVFPWVLADYTSEELDLSDPRTFRDLSKPMGCQVPAREAEFRERFQIFSDLAEDGAPPFHYGTHYSSAMIVASYLIRLQPFVQSYLLLQGGSFDHADRLFYSIEKAWLSASRDNMGDVRELTPEFFYLPEFLTNINGYNFGQRQGSGEQIGDVQLPPWAKGDPAIFIAKHREALESPFVSQNLHKWIDLVFGYKQRGEAAVDATNVFHHLSYHGAKDLDTIVDPVELHASIGIIHNFGQTPHQVFQRAHPQREETSHRFRGLDSNVDTLARVPNTILETPDRVAHLVWSAKHDRVLASSPFRIFVPPHYDRVLELGFADASVRFSTPDSRRPLALYEHLHLGHARAAVFVDGRTLVTGGRDGVVTVWNVEQAGKTVEVQQRTSLFGHRRALTCLAVSKPFAALLSADEGGRVLMWDLNRSEYVREVIASGAEVRAARISNATGEMVLCAGREVCVYSLNGALRVRVNVCDPGREDEVLCCAWYEGVKEEWLERNLLVTGHRSGVVKIWHKAVTKEGPWKLQLVRRLEDGGIGPVTSVLAVPGGVFAGDDNGRVYEWPVSRD</sequence>
<dbReference type="Pfam" id="PF02138">
    <property type="entry name" value="Beach"/>
    <property type="match status" value="1"/>
</dbReference>
<dbReference type="Proteomes" id="UP000799640">
    <property type="component" value="Unassembled WGS sequence"/>
</dbReference>
<dbReference type="Pfam" id="PF23295">
    <property type="entry name" value="Arm_4"/>
    <property type="match status" value="1"/>
</dbReference>
<dbReference type="InterPro" id="IPR056252">
    <property type="entry name" value="Alfy-like_Arm-like"/>
</dbReference>
<keyword evidence="1 3" id="KW-0853">WD repeat</keyword>
<feature type="domain" description="BEACH" evidence="5">
    <location>
        <begin position="1964"/>
        <end position="2259"/>
    </location>
</feature>
<evidence type="ECO:0000256" key="4">
    <source>
        <dbReference type="SAM" id="MobiDB-lite"/>
    </source>
</evidence>
<dbReference type="SUPFAM" id="SSF50729">
    <property type="entry name" value="PH domain-like"/>
    <property type="match status" value="1"/>
</dbReference>
<accession>A0A6G1HQ18</accession>
<dbReference type="CDD" id="cd01201">
    <property type="entry name" value="PH_BEACH"/>
    <property type="match status" value="1"/>
</dbReference>
<feature type="repeat" description="WD" evidence="3">
    <location>
        <begin position="2358"/>
        <end position="2384"/>
    </location>
</feature>
<dbReference type="Gene3D" id="2.60.120.200">
    <property type="match status" value="1"/>
</dbReference>
<dbReference type="InterPro" id="IPR015943">
    <property type="entry name" value="WD40/YVTN_repeat-like_dom_sf"/>
</dbReference>
<dbReference type="PROSITE" id="PS50197">
    <property type="entry name" value="BEACH"/>
    <property type="match status" value="1"/>
</dbReference>
<dbReference type="InterPro" id="IPR011993">
    <property type="entry name" value="PH-like_dom_sf"/>
</dbReference>
<feature type="compositionally biased region" description="Basic residues" evidence="4">
    <location>
        <begin position="1"/>
        <end position="11"/>
    </location>
</feature>
<dbReference type="InterPro" id="IPR023362">
    <property type="entry name" value="PH-BEACH_dom"/>
</dbReference>
<evidence type="ECO:0000313" key="8">
    <source>
        <dbReference type="Proteomes" id="UP000799640"/>
    </source>
</evidence>
<keyword evidence="2" id="KW-0677">Repeat</keyword>
<feature type="repeat" description="WD" evidence="3">
    <location>
        <begin position="2391"/>
        <end position="2432"/>
    </location>
</feature>
<dbReference type="InterPro" id="IPR036322">
    <property type="entry name" value="WD40_repeat_dom_sf"/>
</dbReference>
<feature type="domain" description="BEACH-type PH" evidence="6">
    <location>
        <begin position="1793"/>
        <end position="1926"/>
    </location>
</feature>
<evidence type="ECO:0000313" key="7">
    <source>
        <dbReference type="EMBL" id="KAF2398110.1"/>
    </source>
</evidence>
<dbReference type="EMBL" id="ML996701">
    <property type="protein sequence ID" value="KAF2398110.1"/>
    <property type="molecule type" value="Genomic_DNA"/>
</dbReference>
<dbReference type="FunFam" id="1.10.1540.10:FF:000002">
    <property type="entry name" value="WD repeat and FYVE domain containing 3"/>
    <property type="match status" value="1"/>
</dbReference>
<dbReference type="Gene3D" id="2.30.29.30">
    <property type="entry name" value="Pleckstrin-homology domain (PH domain)/Phosphotyrosine-binding domain (PTB)"/>
    <property type="match status" value="1"/>
</dbReference>
<feature type="compositionally biased region" description="Polar residues" evidence="4">
    <location>
        <begin position="938"/>
        <end position="947"/>
    </location>
</feature>
<dbReference type="SUPFAM" id="SSF48371">
    <property type="entry name" value="ARM repeat"/>
    <property type="match status" value="1"/>
</dbReference>
<dbReference type="SMART" id="SM01026">
    <property type="entry name" value="Beach"/>
    <property type="match status" value="1"/>
</dbReference>
<organism evidence="7 8">
    <name type="scientific">Trichodelitschia bisporula</name>
    <dbReference type="NCBI Taxonomy" id="703511"/>
    <lineage>
        <taxon>Eukaryota</taxon>
        <taxon>Fungi</taxon>
        <taxon>Dikarya</taxon>
        <taxon>Ascomycota</taxon>
        <taxon>Pezizomycotina</taxon>
        <taxon>Dothideomycetes</taxon>
        <taxon>Dothideomycetes incertae sedis</taxon>
        <taxon>Phaeotrichales</taxon>
        <taxon>Phaeotrichaceae</taxon>
        <taxon>Trichodelitschia</taxon>
    </lineage>
</organism>
<dbReference type="InterPro" id="IPR019775">
    <property type="entry name" value="WD40_repeat_CS"/>
</dbReference>
<dbReference type="SUPFAM" id="SSF81837">
    <property type="entry name" value="BEACH domain"/>
    <property type="match status" value="1"/>
</dbReference>
<evidence type="ECO:0000256" key="3">
    <source>
        <dbReference type="PROSITE-ProRule" id="PRU00221"/>
    </source>
</evidence>
<dbReference type="Gene3D" id="2.130.10.10">
    <property type="entry name" value="YVTN repeat-like/Quinoprotein amine dehydrogenase"/>
    <property type="match status" value="1"/>
</dbReference>
<dbReference type="PANTHER" id="PTHR46108:SF4">
    <property type="entry name" value="BLUE CHEESE"/>
    <property type="match status" value="1"/>
</dbReference>
<evidence type="ECO:0000259" key="5">
    <source>
        <dbReference type="PROSITE" id="PS50197"/>
    </source>
</evidence>
<dbReference type="InterPro" id="IPR016024">
    <property type="entry name" value="ARM-type_fold"/>
</dbReference>
<dbReference type="Pfam" id="PF13385">
    <property type="entry name" value="Laminin_G_3"/>
    <property type="match status" value="1"/>
</dbReference>
<dbReference type="Pfam" id="PF14844">
    <property type="entry name" value="PH_BEACH"/>
    <property type="match status" value="1"/>
</dbReference>
<dbReference type="InterPro" id="IPR013320">
    <property type="entry name" value="ConA-like_dom_sf"/>
</dbReference>
<dbReference type="InterPro" id="IPR051944">
    <property type="entry name" value="BEACH_domain_protein"/>
</dbReference>
<gene>
    <name evidence="7" type="ORF">EJ06DRAFT_497607</name>
</gene>
<feature type="region of interest" description="Disordered" evidence="4">
    <location>
        <begin position="915"/>
        <end position="954"/>
    </location>
</feature>
<dbReference type="SMART" id="SM00320">
    <property type="entry name" value="WD40"/>
    <property type="match status" value="4"/>
</dbReference>
<protein>
    <submittedName>
        <fullName evidence="7">Beach-domain-containing protein</fullName>
    </submittedName>
</protein>
<reference evidence="7" key="1">
    <citation type="journal article" date="2020" name="Stud. Mycol.">
        <title>101 Dothideomycetes genomes: a test case for predicting lifestyles and emergence of pathogens.</title>
        <authorList>
            <person name="Haridas S."/>
            <person name="Albert R."/>
            <person name="Binder M."/>
            <person name="Bloem J."/>
            <person name="Labutti K."/>
            <person name="Salamov A."/>
            <person name="Andreopoulos B."/>
            <person name="Baker S."/>
            <person name="Barry K."/>
            <person name="Bills G."/>
            <person name="Bluhm B."/>
            <person name="Cannon C."/>
            <person name="Castanera R."/>
            <person name="Culley D."/>
            <person name="Daum C."/>
            <person name="Ezra D."/>
            <person name="Gonzalez J."/>
            <person name="Henrissat B."/>
            <person name="Kuo A."/>
            <person name="Liang C."/>
            <person name="Lipzen A."/>
            <person name="Lutzoni F."/>
            <person name="Magnuson J."/>
            <person name="Mondo S."/>
            <person name="Nolan M."/>
            <person name="Ohm R."/>
            <person name="Pangilinan J."/>
            <person name="Park H.-J."/>
            <person name="Ramirez L."/>
            <person name="Alfaro M."/>
            <person name="Sun H."/>
            <person name="Tritt A."/>
            <person name="Yoshinaga Y."/>
            <person name="Zwiers L.-H."/>
            <person name="Turgeon B."/>
            <person name="Goodwin S."/>
            <person name="Spatafora J."/>
            <person name="Crous P."/>
            <person name="Grigoriev I."/>
        </authorList>
    </citation>
    <scope>NUCLEOTIDE SEQUENCE</scope>
    <source>
        <strain evidence="7">CBS 262.69</strain>
    </source>
</reference>
<evidence type="ECO:0000259" key="6">
    <source>
        <dbReference type="PROSITE" id="PS51783"/>
    </source>
</evidence>
<name>A0A6G1HQ18_9PEZI</name>
<dbReference type="PROSITE" id="PS50082">
    <property type="entry name" value="WD_REPEATS_2"/>
    <property type="match status" value="2"/>
</dbReference>
<dbReference type="SUPFAM" id="SSF49899">
    <property type="entry name" value="Concanavalin A-like lectins/glucanases"/>
    <property type="match status" value="1"/>
</dbReference>
<keyword evidence="8" id="KW-1185">Reference proteome</keyword>
<proteinExistence type="predicted"/>
<dbReference type="PANTHER" id="PTHR46108">
    <property type="entry name" value="BLUE CHEESE"/>
    <property type="match status" value="1"/>
</dbReference>
<dbReference type="PROSITE" id="PS51783">
    <property type="entry name" value="PH_BEACH"/>
    <property type="match status" value="1"/>
</dbReference>
<dbReference type="Gene3D" id="1.10.1540.10">
    <property type="entry name" value="BEACH domain"/>
    <property type="match status" value="1"/>
</dbReference>